<comment type="caution">
    <text evidence="1">The sequence shown here is derived from an EMBL/GenBank/DDBJ whole genome shotgun (WGS) entry which is preliminary data.</text>
</comment>
<protein>
    <submittedName>
        <fullName evidence="1">Uncharacterized protein</fullName>
    </submittedName>
</protein>
<evidence type="ECO:0000313" key="2">
    <source>
        <dbReference type="Proteomes" id="UP000465221"/>
    </source>
</evidence>
<proteinExistence type="predicted"/>
<sequence>MAYRLELDTRINEAAFIIAAFVKSDSDEMCRPCEQSMAALSRAGNMDRKMSDVCFEEPVINATCRVVTREKVLLSLWESVGGIKKVKAAEHSYALVVARTSCSIPLGRTPLQCGADVNGQRGKLAVPPLNLLRGSPHEIPPLCRRRSGAGFPRSRKPSDEIGPKEIVRWLGMTWNELVEQTRDCRRSSSASLGSPLPLQILQ</sequence>
<name>A0A8H3NJB3_9EURO</name>
<accession>A0A8H3NJB3</accession>
<dbReference type="Proteomes" id="UP000465221">
    <property type="component" value="Unassembled WGS sequence"/>
</dbReference>
<organism evidence="1 2">
    <name type="scientific">Aspergillus udagawae</name>
    <dbReference type="NCBI Taxonomy" id="91492"/>
    <lineage>
        <taxon>Eukaryota</taxon>
        <taxon>Fungi</taxon>
        <taxon>Dikarya</taxon>
        <taxon>Ascomycota</taxon>
        <taxon>Pezizomycotina</taxon>
        <taxon>Eurotiomycetes</taxon>
        <taxon>Eurotiomycetidae</taxon>
        <taxon>Eurotiales</taxon>
        <taxon>Aspergillaceae</taxon>
        <taxon>Aspergillus</taxon>
        <taxon>Aspergillus subgen. Fumigati</taxon>
    </lineage>
</organism>
<gene>
    <name evidence="1" type="ORF">IFM46972_03682</name>
</gene>
<evidence type="ECO:0000313" key="1">
    <source>
        <dbReference type="EMBL" id="GFF32802.1"/>
    </source>
</evidence>
<dbReference type="AlphaFoldDB" id="A0A8H3NJB3"/>
<dbReference type="EMBL" id="BLKC01000019">
    <property type="protein sequence ID" value="GFF32802.1"/>
    <property type="molecule type" value="Genomic_DNA"/>
</dbReference>
<reference evidence="1 2" key="1">
    <citation type="submission" date="2020-01" db="EMBL/GenBank/DDBJ databases">
        <title>Draft genome sequence of Aspergillus udagawae IFM 46972.</title>
        <authorList>
            <person name="Takahashi H."/>
            <person name="Yaguchi T."/>
        </authorList>
    </citation>
    <scope>NUCLEOTIDE SEQUENCE [LARGE SCALE GENOMIC DNA]</scope>
    <source>
        <strain evidence="1 2">IFM 46972</strain>
    </source>
</reference>